<dbReference type="SMART" id="SM00175">
    <property type="entry name" value="RAB"/>
    <property type="match status" value="1"/>
</dbReference>
<evidence type="ECO:0000259" key="2">
    <source>
        <dbReference type="PROSITE" id="PS51462"/>
    </source>
</evidence>
<dbReference type="SUPFAM" id="SSF52540">
    <property type="entry name" value="P-loop containing nucleoside triphosphate hydrolases"/>
    <property type="match status" value="1"/>
</dbReference>
<dbReference type="EMBL" id="HBFQ01057901">
    <property type="protein sequence ID" value="CAD8866698.1"/>
    <property type="molecule type" value="Transcribed_RNA"/>
</dbReference>
<organism evidence="3">
    <name type="scientific">Noctiluca scintillans</name>
    <name type="common">Sea sparkle</name>
    <name type="synonym">Red tide dinoflagellate</name>
    <dbReference type="NCBI Taxonomy" id="2966"/>
    <lineage>
        <taxon>Eukaryota</taxon>
        <taxon>Sar</taxon>
        <taxon>Alveolata</taxon>
        <taxon>Dinophyceae</taxon>
        <taxon>Noctilucales</taxon>
        <taxon>Noctilucaceae</taxon>
        <taxon>Noctiluca</taxon>
    </lineage>
</organism>
<dbReference type="GO" id="GO:0003924">
    <property type="term" value="F:GTPase activity"/>
    <property type="evidence" value="ECO:0007669"/>
    <property type="project" value="InterPro"/>
</dbReference>
<evidence type="ECO:0000313" key="3">
    <source>
        <dbReference type="EMBL" id="CAD8866698.1"/>
    </source>
</evidence>
<dbReference type="Pfam" id="PF00293">
    <property type="entry name" value="NUDIX"/>
    <property type="match status" value="1"/>
</dbReference>
<proteinExistence type="predicted"/>
<dbReference type="InterPro" id="IPR027417">
    <property type="entry name" value="P-loop_NTPase"/>
</dbReference>
<dbReference type="PROSITE" id="PS51419">
    <property type="entry name" value="RAB"/>
    <property type="match status" value="1"/>
</dbReference>
<dbReference type="InterPro" id="IPR001806">
    <property type="entry name" value="Small_GTPase"/>
</dbReference>
<name>A0A7S1AVK9_NOCSC</name>
<accession>A0A7S1AVK9</accession>
<dbReference type="InterPro" id="IPR000086">
    <property type="entry name" value="NUDIX_hydrolase_dom"/>
</dbReference>
<dbReference type="Gene3D" id="3.40.50.300">
    <property type="entry name" value="P-loop containing nucleotide triphosphate hydrolases"/>
    <property type="match status" value="1"/>
</dbReference>
<gene>
    <name evidence="3" type="ORF">NSCI0253_LOCUS41053</name>
</gene>
<keyword evidence="1" id="KW-0547">Nucleotide-binding</keyword>
<sequence length="387" mass="42128">MEKVVLVAGHAACGKTCLIRRCMSGAFAHDALPTVSLAEAGTMCIDGSEDLLPELSSLLPPDGVTVRFWEMGGKGNRCLPRGKSVHGLLLCYEAHDRASLQSAARFCRLEPFMECADIPRVPVVLCGTKSDLAEAGGVDAHAEAFSETHHLHGLCCTSSVTGEGVCEAVQTLIAAILQHEEEAEARHMLQGIRGPLGPPHEVDASVSRGEEIVELISGDVGAYGARPLRICLDRKLLHRAVHIWVVDARTGGVMLRKYSDVAPKHPGRWGPTAHGEILCGRHVESSPVAALRALREQTGLERQARELQFWLSCTSEDGRCHELLDVYVTLHRGSSPLELPEDEQIEWVHFIDIFNSTHVDLFHMDPCYAATMASKMRSAILHASSYG</sequence>
<dbReference type="Pfam" id="PF00071">
    <property type="entry name" value="Ras"/>
    <property type="match status" value="1"/>
</dbReference>
<dbReference type="PRINTS" id="PR00449">
    <property type="entry name" value="RASTRNSFRMNG"/>
</dbReference>
<feature type="domain" description="Nudix hydrolase" evidence="2">
    <location>
        <begin position="236"/>
        <end position="374"/>
    </location>
</feature>
<dbReference type="PANTHER" id="PTHR47978">
    <property type="match status" value="1"/>
</dbReference>
<dbReference type="GO" id="GO:0005525">
    <property type="term" value="F:GTP binding"/>
    <property type="evidence" value="ECO:0007669"/>
    <property type="project" value="InterPro"/>
</dbReference>
<dbReference type="AlphaFoldDB" id="A0A7S1AVK9"/>
<dbReference type="SUPFAM" id="SSF55811">
    <property type="entry name" value="Nudix"/>
    <property type="match status" value="1"/>
</dbReference>
<protein>
    <recommendedName>
        <fullName evidence="2">Nudix hydrolase domain-containing protein</fullName>
    </recommendedName>
</protein>
<evidence type="ECO:0000256" key="1">
    <source>
        <dbReference type="ARBA" id="ARBA00022741"/>
    </source>
</evidence>
<reference evidence="3" key="1">
    <citation type="submission" date="2021-01" db="EMBL/GenBank/DDBJ databases">
        <authorList>
            <person name="Corre E."/>
            <person name="Pelletier E."/>
            <person name="Niang G."/>
            <person name="Scheremetjew M."/>
            <person name="Finn R."/>
            <person name="Kale V."/>
            <person name="Holt S."/>
            <person name="Cochrane G."/>
            <person name="Meng A."/>
            <person name="Brown T."/>
            <person name="Cohen L."/>
        </authorList>
    </citation>
    <scope>NUCLEOTIDE SEQUENCE</scope>
</reference>
<dbReference type="PROSITE" id="PS51462">
    <property type="entry name" value="NUDIX"/>
    <property type="match status" value="1"/>
</dbReference>
<dbReference type="InterPro" id="IPR015797">
    <property type="entry name" value="NUDIX_hydrolase-like_dom_sf"/>
</dbReference>
<dbReference type="Gene3D" id="3.90.79.10">
    <property type="entry name" value="Nucleoside Triphosphate Pyrophosphohydrolase"/>
    <property type="match status" value="1"/>
</dbReference>